<dbReference type="KEGG" id="ela:UCREL1_667"/>
<gene>
    <name evidence="1" type="ORF">UCREL1_667</name>
</gene>
<evidence type="ECO:0000313" key="2">
    <source>
        <dbReference type="Proteomes" id="UP000012174"/>
    </source>
</evidence>
<dbReference type="Proteomes" id="UP000012174">
    <property type="component" value="Unassembled WGS sequence"/>
</dbReference>
<evidence type="ECO:0000313" key="1">
    <source>
        <dbReference type="EMBL" id="EMR72293.1"/>
    </source>
</evidence>
<keyword evidence="2" id="KW-1185">Reference proteome</keyword>
<dbReference type="AlphaFoldDB" id="M7T5X3"/>
<accession>M7T5X3</accession>
<name>M7T5X3_EUTLA</name>
<sequence>MRCACNAEFCYQCGSTWKTCGCTYLVQTPDPDTQVQEDQEAQGFMAEMQETVQIVLDTGDITEITRFLEEMKITQGEDGHPDWWQPFIDDIEDAMAEWHTDL</sequence>
<proteinExistence type="predicted"/>
<dbReference type="Gene3D" id="1.20.120.1750">
    <property type="match status" value="1"/>
</dbReference>
<protein>
    <submittedName>
        <fullName evidence="1">Uncharacterized protein</fullName>
    </submittedName>
</protein>
<dbReference type="EMBL" id="KB705478">
    <property type="protein sequence ID" value="EMR72293.1"/>
    <property type="molecule type" value="Genomic_DNA"/>
</dbReference>
<reference evidence="2" key="1">
    <citation type="journal article" date="2013" name="Genome Announc.">
        <title>Draft genome sequence of the grapevine dieback fungus Eutypa lata UCR-EL1.</title>
        <authorList>
            <person name="Blanco-Ulate B."/>
            <person name="Rolshausen P.E."/>
            <person name="Cantu D."/>
        </authorList>
    </citation>
    <scope>NUCLEOTIDE SEQUENCE [LARGE SCALE GENOMIC DNA]</scope>
    <source>
        <strain evidence="2">UCR-EL1</strain>
    </source>
</reference>
<dbReference type="OrthoDB" id="9977870at2759"/>
<dbReference type="HOGENOM" id="CLU_2277484_0_0_1"/>
<organism evidence="1 2">
    <name type="scientific">Eutypa lata (strain UCR-EL1)</name>
    <name type="common">Grapevine dieback disease fungus</name>
    <name type="synonym">Eutypa armeniacae</name>
    <dbReference type="NCBI Taxonomy" id="1287681"/>
    <lineage>
        <taxon>Eukaryota</taxon>
        <taxon>Fungi</taxon>
        <taxon>Dikarya</taxon>
        <taxon>Ascomycota</taxon>
        <taxon>Pezizomycotina</taxon>
        <taxon>Sordariomycetes</taxon>
        <taxon>Xylariomycetidae</taxon>
        <taxon>Xylariales</taxon>
        <taxon>Diatrypaceae</taxon>
        <taxon>Eutypa</taxon>
    </lineage>
</organism>